<keyword evidence="1" id="KW-1133">Transmembrane helix</keyword>
<evidence type="ECO:0008006" key="4">
    <source>
        <dbReference type="Google" id="ProtNLM"/>
    </source>
</evidence>
<keyword evidence="1" id="KW-0812">Transmembrane</keyword>
<accession>A0ABP5J569</accession>
<reference evidence="3" key="1">
    <citation type="journal article" date="2019" name="Int. J. Syst. Evol. Microbiol.">
        <title>The Global Catalogue of Microorganisms (GCM) 10K type strain sequencing project: providing services to taxonomists for standard genome sequencing and annotation.</title>
        <authorList>
            <consortium name="The Broad Institute Genomics Platform"/>
            <consortium name="The Broad Institute Genome Sequencing Center for Infectious Disease"/>
            <person name="Wu L."/>
            <person name="Ma J."/>
        </authorList>
    </citation>
    <scope>NUCLEOTIDE SEQUENCE [LARGE SCALE GENOMIC DNA]</scope>
    <source>
        <strain evidence="3">JCM 15481</strain>
    </source>
</reference>
<comment type="caution">
    <text evidence="2">The sequence shown here is derived from an EMBL/GenBank/DDBJ whole genome shotgun (WGS) entry which is preliminary data.</text>
</comment>
<organism evidence="2 3">
    <name type="scientific">Streptomyces synnematoformans</name>
    <dbReference type="NCBI Taxonomy" id="415721"/>
    <lineage>
        <taxon>Bacteria</taxon>
        <taxon>Bacillati</taxon>
        <taxon>Actinomycetota</taxon>
        <taxon>Actinomycetes</taxon>
        <taxon>Kitasatosporales</taxon>
        <taxon>Streptomycetaceae</taxon>
        <taxon>Streptomyces</taxon>
    </lineage>
</organism>
<dbReference type="Proteomes" id="UP001500443">
    <property type="component" value="Unassembled WGS sequence"/>
</dbReference>
<keyword evidence="3" id="KW-1185">Reference proteome</keyword>
<feature type="transmembrane region" description="Helical" evidence="1">
    <location>
        <begin position="80"/>
        <end position="100"/>
    </location>
</feature>
<dbReference type="RefSeq" id="WP_344287966.1">
    <property type="nucleotide sequence ID" value="NZ_BAAAPF010000010.1"/>
</dbReference>
<evidence type="ECO:0000313" key="3">
    <source>
        <dbReference type="Proteomes" id="UP001500443"/>
    </source>
</evidence>
<keyword evidence="1" id="KW-0472">Membrane</keyword>
<proteinExistence type="predicted"/>
<evidence type="ECO:0000313" key="2">
    <source>
        <dbReference type="EMBL" id="GAA2110918.1"/>
    </source>
</evidence>
<dbReference type="EMBL" id="BAAAPF010000010">
    <property type="protein sequence ID" value="GAA2110918.1"/>
    <property type="molecule type" value="Genomic_DNA"/>
</dbReference>
<gene>
    <name evidence="2" type="ORF">GCM10009802_08290</name>
</gene>
<protein>
    <recommendedName>
        <fullName evidence="4">Integral membrane protein</fullName>
    </recommendedName>
</protein>
<feature type="transmembrane region" description="Helical" evidence="1">
    <location>
        <begin position="44"/>
        <end position="68"/>
    </location>
</feature>
<sequence length="101" mass="10571">MAYLDVDLLHTFASAVPADLAQAPNPKGGENPPGWGKMVKVLRWGFRGATLLFVGCVVWVSVLIAASFHRGESREHVSGLGKVLLGCIIAGSSSGIVSVLI</sequence>
<name>A0ABP5J569_9ACTN</name>
<evidence type="ECO:0000256" key="1">
    <source>
        <dbReference type="SAM" id="Phobius"/>
    </source>
</evidence>